<organism evidence="7 8">
    <name type="scientific">Carnegiea gigantea</name>
    <dbReference type="NCBI Taxonomy" id="171969"/>
    <lineage>
        <taxon>Eukaryota</taxon>
        <taxon>Viridiplantae</taxon>
        <taxon>Streptophyta</taxon>
        <taxon>Embryophyta</taxon>
        <taxon>Tracheophyta</taxon>
        <taxon>Spermatophyta</taxon>
        <taxon>Magnoliopsida</taxon>
        <taxon>eudicotyledons</taxon>
        <taxon>Gunneridae</taxon>
        <taxon>Pentapetalae</taxon>
        <taxon>Caryophyllales</taxon>
        <taxon>Cactineae</taxon>
        <taxon>Cactaceae</taxon>
        <taxon>Cactoideae</taxon>
        <taxon>Echinocereeae</taxon>
        <taxon>Carnegiea</taxon>
    </lineage>
</organism>
<evidence type="ECO:0000313" key="7">
    <source>
        <dbReference type="EMBL" id="KAJ8423236.1"/>
    </source>
</evidence>
<dbReference type="PROSITE" id="PS50966">
    <property type="entry name" value="ZF_SWIM"/>
    <property type="match status" value="1"/>
</dbReference>
<feature type="region of interest" description="Disordered" evidence="5">
    <location>
        <begin position="374"/>
        <end position="403"/>
    </location>
</feature>
<dbReference type="GO" id="GO:0008270">
    <property type="term" value="F:zinc ion binding"/>
    <property type="evidence" value="ECO:0007669"/>
    <property type="project" value="UniProtKB-KW"/>
</dbReference>
<keyword evidence="3" id="KW-0862">Zinc</keyword>
<evidence type="ECO:0000256" key="1">
    <source>
        <dbReference type="ARBA" id="ARBA00022723"/>
    </source>
</evidence>
<evidence type="ECO:0000256" key="2">
    <source>
        <dbReference type="ARBA" id="ARBA00022771"/>
    </source>
</evidence>
<dbReference type="OrthoDB" id="125347at2759"/>
<dbReference type="SMART" id="SM00575">
    <property type="entry name" value="ZnF_PMZ"/>
    <property type="match status" value="1"/>
</dbReference>
<comment type="caution">
    <text evidence="7">The sequence shown here is derived from an EMBL/GenBank/DDBJ whole genome shotgun (WGS) entry which is preliminary data.</text>
</comment>
<proteinExistence type="predicted"/>
<feature type="compositionally biased region" description="Basic and acidic residues" evidence="5">
    <location>
        <begin position="385"/>
        <end position="403"/>
    </location>
</feature>
<gene>
    <name evidence="7" type="ORF">Cgig2_013488</name>
</gene>
<reference evidence="7" key="1">
    <citation type="submission" date="2022-04" db="EMBL/GenBank/DDBJ databases">
        <title>Carnegiea gigantea Genome sequencing and assembly v2.</title>
        <authorList>
            <person name="Copetti D."/>
            <person name="Sanderson M.J."/>
            <person name="Burquez A."/>
            <person name="Wojciechowski M.F."/>
        </authorList>
    </citation>
    <scope>NUCLEOTIDE SEQUENCE</scope>
    <source>
        <strain evidence="7">SGP5-SGP5p</strain>
        <tissue evidence="7">Aerial part</tissue>
    </source>
</reference>
<sequence>MQGDYGTDIEYEDLILVSVDENLSMLQVDAFTVDDDGNVVRNVFSKMYQTGGMWARNKDGKIYLSVGDMFVDKEQRSQVIKEYVIQEGISLRKIKNDRFRHIRWDRMASEKLQRVLQMSKGEFQQCYFIFLDSSTPCCRLQGKPPYHYTGYGLMKAMTEIFPECGRRICAVHYYRNFAREYPGVKLHSLFFTAANAYNYRAIEKIYKVNKNAHSWLIEEPTQHWASFNGKIERFRHKPIMVLLEAILHKFMSIIAKRVEIAKEWNRRVPKVTKQLLKLELDSRTYKVTPARMGEFLVQDGNTNFTINLNTGHCDCMFWDISRIPCKHAIRCILRERLDPETFVHKAFSIDKYRFPYGVVIHPVRDQSFWEARNLPKLGPPPIDKVGPERPETSRRKDVTESRA</sequence>
<dbReference type="InterPro" id="IPR006564">
    <property type="entry name" value="Znf_PMZ"/>
</dbReference>
<evidence type="ECO:0000313" key="8">
    <source>
        <dbReference type="Proteomes" id="UP001153076"/>
    </source>
</evidence>
<keyword evidence="2 4" id="KW-0863">Zinc-finger</keyword>
<dbReference type="Proteomes" id="UP001153076">
    <property type="component" value="Unassembled WGS sequence"/>
</dbReference>
<evidence type="ECO:0000256" key="4">
    <source>
        <dbReference type="PROSITE-ProRule" id="PRU00325"/>
    </source>
</evidence>
<keyword evidence="1" id="KW-0479">Metal-binding</keyword>
<name>A0A9Q1GM37_9CARY</name>
<evidence type="ECO:0000256" key="3">
    <source>
        <dbReference type="ARBA" id="ARBA00022833"/>
    </source>
</evidence>
<evidence type="ECO:0000259" key="6">
    <source>
        <dbReference type="PROSITE" id="PS50966"/>
    </source>
</evidence>
<dbReference type="InterPro" id="IPR007527">
    <property type="entry name" value="Znf_SWIM"/>
</dbReference>
<accession>A0A9Q1GM37</accession>
<dbReference type="PANTHER" id="PTHR31973">
    <property type="entry name" value="POLYPROTEIN, PUTATIVE-RELATED"/>
    <property type="match status" value="1"/>
</dbReference>
<protein>
    <recommendedName>
        <fullName evidence="6">SWIM-type domain-containing protein</fullName>
    </recommendedName>
</protein>
<evidence type="ECO:0000256" key="5">
    <source>
        <dbReference type="SAM" id="MobiDB-lite"/>
    </source>
</evidence>
<dbReference type="EMBL" id="JAKOGI010002021">
    <property type="protein sequence ID" value="KAJ8423236.1"/>
    <property type="molecule type" value="Genomic_DNA"/>
</dbReference>
<dbReference type="PANTHER" id="PTHR31973:SF187">
    <property type="entry name" value="MUTATOR TRANSPOSASE MUDRA PROTEIN"/>
    <property type="match status" value="1"/>
</dbReference>
<feature type="domain" description="SWIM-type" evidence="6">
    <location>
        <begin position="304"/>
        <end position="336"/>
    </location>
</feature>
<dbReference type="Pfam" id="PF04434">
    <property type="entry name" value="SWIM"/>
    <property type="match status" value="1"/>
</dbReference>
<keyword evidence="8" id="KW-1185">Reference proteome</keyword>
<dbReference type="AlphaFoldDB" id="A0A9Q1GM37"/>